<gene>
    <name evidence="10" type="primary">brnQ</name>
    <name evidence="10" type="ORF">A9Y57_01747</name>
</gene>
<evidence type="ECO:0000256" key="9">
    <source>
        <dbReference type="RuleBase" id="RU362122"/>
    </source>
</evidence>
<dbReference type="AlphaFoldDB" id="A0A0E2UDT1"/>
<keyword evidence="5 9" id="KW-0812">Transmembrane</keyword>
<dbReference type="PANTHER" id="PTHR30588:SF7">
    <property type="entry name" value="BRANCHED-CHAIN AMINO ACID CARRIER PROTEIN SAOUHSC_01411-RELATED"/>
    <property type="match status" value="1"/>
</dbReference>
<keyword evidence="7 9" id="KW-1133">Transmembrane helix</keyword>
<dbReference type="EMBL" id="NSGR01000009">
    <property type="protein sequence ID" value="PCH11444.1"/>
    <property type="molecule type" value="Genomic_DNA"/>
</dbReference>
<feature type="transmembrane region" description="Helical" evidence="9">
    <location>
        <begin position="198"/>
        <end position="219"/>
    </location>
</feature>
<proteinExistence type="inferred from homology"/>
<evidence type="ECO:0000256" key="2">
    <source>
        <dbReference type="ARBA" id="ARBA00008540"/>
    </source>
</evidence>
<evidence type="ECO:0000256" key="6">
    <source>
        <dbReference type="ARBA" id="ARBA00022970"/>
    </source>
</evidence>
<feature type="transmembrane region" description="Helical" evidence="9">
    <location>
        <begin position="57"/>
        <end position="76"/>
    </location>
</feature>
<dbReference type="GO" id="GO:0015818">
    <property type="term" value="P:isoleucine transport"/>
    <property type="evidence" value="ECO:0007669"/>
    <property type="project" value="TreeGrafter"/>
</dbReference>
<evidence type="ECO:0000313" key="11">
    <source>
        <dbReference type="Proteomes" id="UP000217465"/>
    </source>
</evidence>
<accession>A0A0E2UDT1</accession>
<feature type="transmembrane region" description="Helical" evidence="9">
    <location>
        <begin position="239"/>
        <end position="262"/>
    </location>
</feature>
<feature type="transmembrane region" description="Helical" evidence="9">
    <location>
        <begin position="369"/>
        <end position="388"/>
    </location>
</feature>
<protein>
    <recommendedName>
        <fullName evidence="9">Branched-chain amino acid transport system carrier protein</fullName>
    </recommendedName>
</protein>
<sequence>MFELLENFEKRLDYSKISVIIDNNLFILGHLSAIMDETKKKGVSKGLHNWCFMVKKGFLTGLLLFGIFFGAGNLIFPPALGVDSGTNFWPAILGFCLSGVGLAIITLLVGTLTNGGYKHEMDLKFSPWFSLGFLVLLYLTIGPLFAIPRTATVSFEVGLTPLVGHSQLALFIFTLIYFLAAFALAFRPNNILNSVGKILTPLFALLILLLVTIGALKYGHETSSVANAAYTASAFGSGILAGYNTLDALASVAFCLVAIETLKQFGFKSKQEYLSTIWVVGIVTSLAFSILYIGLGFLGNKFHIPADVLADPNVNKGAYVLAQASYSLFGPFGRIFLSLMVVLTCFTTTVGLIVSVSEFFDKHFSFANYKVFAVAFTIIGFLIANLGLNTVIQFSVPVLTLLYPIVIVMVIIILINKWLPLSKKGMSVTIGLVSFVSLLEVLAGLIKSQFLSNIVNAIPFHALSMGWLVPTVIGLVIALILPDKQLGQAFNLSRFQAEANEELS</sequence>
<dbReference type="PANTHER" id="PTHR30588">
    <property type="entry name" value="BRANCHED-CHAIN AMINO ACID TRANSPORT SYSTEM 2 CARRIER PROTEIN"/>
    <property type="match status" value="1"/>
</dbReference>
<evidence type="ECO:0000256" key="3">
    <source>
        <dbReference type="ARBA" id="ARBA00022448"/>
    </source>
</evidence>
<dbReference type="GO" id="GO:0005886">
    <property type="term" value="C:plasma membrane"/>
    <property type="evidence" value="ECO:0007669"/>
    <property type="project" value="UniProtKB-SubCell"/>
</dbReference>
<evidence type="ECO:0000256" key="8">
    <source>
        <dbReference type="ARBA" id="ARBA00023136"/>
    </source>
</evidence>
<evidence type="ECO:0000256" key="5">
    <source>
        <dbReference type="ARBA" id="ARBA00022692"/>
    </source>
</evidence>
<dbReference type="Pfam" id="PF05525">
    <property type="entry name" value="Branch_AA_trans"/>
    <property type="match status" value="1"/>
</dbReference>
<name>A0A0E2UDT1_9STRE</name>
<dbReference type="GO" id="GO:0015190">
    <property type="term" value="F:L-leucine transmembrane transporter activity"/>
    <property type="evidence" value="ECO:0007669"/>
    <property type="project" value="TreeGrafter"/>
</dbReference>
<feature type="transmembrane region" description="Helical" evidence="9">
    <location>
        <begin position="167"/>
        <end position="186"/>
    </location>
</feature>
<evidence type="ECO:0000256" key="4">
    <source>
        <dbReference type="ARBA" id="ARBA00022475"/>
    </source>
</evidence>
<feature type="transmembrane region" description="Helical" evidence="9">
    <location>
        <begin position="88"/>
        <end position="113"/>
    </location>
</feature>
<dbReference type="GO" id="GO:0005304">
    <property type="term" value="F:L-valine transmembrane transporter activity"/>
    <property type="evidence" value="ECO:0007669"/>
    <property type="project" value="TreeGrafter"/>
</dbReference>
<keyword evidence="4" id="KW-1003">Cell membrane</keyword>
<dbReference type="NCBIfam" id="TIGR00796">
    <property type="entry name" value="livcs"/>
    <property type="match status" value="1"/>
</dbReference>
<feature type="transmembrane region" description="Helical" evidence="9">
    <location>
        <begin position="427"/>
        <end position="446"/>
    </location>
</feature>
<evidence type="ECO:0000256" key="7">
    <source>
        <dbReference type="ARBA" id="ARBA00022989"/>
    </source>
</evidence>
<feature type="transmembrane region" description="Helical" evidence="9">
    <location>
        <begin position="335"/>
        <end position="357"/>
    </location>
</feature>
<dbReference type="InterPro" id="IPR004685">
    <property type="entry name" value="Brnchd-chn_aa_trnsp_Livcs"/>
</dbReference>
<dbReference type="Proteomes" id="UP000217465">
    <property type="component" value="Unassembled WGS sequence"/>
</dbReference>
<feature type="transmembrane region" description="Helical" evidence="9">
    <location>
        <begin position="274"/>
        <end position="295"/>
    </location>
</feature>
<comment type="similarity">
    <text evidence="2 9">Belongs to the branched chain amino acid transporter family.</text>
</comment>
<organism evidence="10 11">
    <name type="scientific">Streptococcus parauberis</name>
    <dbReference type="NCBI Taxonomy" id="1348"/>
    <lineage>
        <taxon>Bacteria</taxon>
        <taxon>Bacillati</taxon>
        <taxon>Bacillota</taxon>
        <taxon>Bacilli</taxon>
        <taxon>Lactobacillales</taxon>
        <taxon>Streptococcaceae</taxon>
        <taxon>Streptococcus</taxon>
    </lineage>
</organism>
<keyword evidence="8 9" id="KW-0472">Membrane</keyword>
<comment type="function">
    <text evidence="9">Component of the transport system for branched-chain amino acids.</text>
</comment>
<evidence type="ECO:0000256" key="1">
    <source>
        <dbReference type="ARBA" id="ARBA00004651"/>
    </source>
</evidence>
<comment type="subcellular location">
    <subcellularLocation>
        <location evidence="1 9">Cell membrane</location>
        <topology evidence="1 9">Multi-pass membrane protein</topology>
    </subcellularLocation>
</comment>
<feature type="transmembrane region" description="Helical" evidence="9">
    <location>
        <begin position="458"/>
        <end position="481"/>
    </location>
</feature>
<dbReference type="GO" id="GO:0015820">
    <property type="term" value="P:L-leucine transport"/>
    <property type="evidence" value="ECO:0007669"/>
    <property type="project" value="TreeGrafter"/>
</dbReference>
<keyword evidence="3 9" id="KW-0813">Transport</keyword>
<keyword evidence="6 9" id="KW-0029">Amino-acid transport</keyword>
<comment type="caution">
    <text evidence="10">The sequence shown here is derived from an EMBL/GenBank/DDBJ whole genome shotgun (WGS) entry which is preliminary data.</text>
</comment>
<reference evidence="10 11" key="1">
    <citation type="submission" date="2016-06" db="EMBL/GenBank/DDBJ databases">
        <authorList>
            <person name="Haines A.N."/>
            <person name="Council K.R."/>
        </authorList>
    </citation>
    <scope>NUCLEOTIDE SEQUENCE [LARGE SCALE GENOMIC DNA]</scope>
    <source>
        <strain evidence="10 11">SP158-29</strain>
    </source>
</reference>
<evidence type="ECO:0000313" key="10">
    <source>
        <dbReference type="EMBL" id="PCH11444.1"/>
    </source>
</evidence>
<feature type="transmembrane region" description="Helical" evidence="9">
    <location>
        <begin position="125"/>
        <end position="147"/>
    </location>
</feature>
<feature type="transmembrane region" description="Helical" evidence="9">
    <location>
        <begin position="394"/>
        <end position="415"/>
    </location>
</feature>
<dbReference type="GO" id="GO:0015188">
    <property type="term" value="F:L-isoleucine transmembrane transporter activity"/>
    <property type="evidence" value="ECO:0007669"/>
    <property type="project" value="TreeGrafter"/>
</dbReference>